<dbReference type="PANTHER" id="PTHR47197:SF3">
    <property type="entry name" value="DIHYDRO-HEME D1 DEHYDROGENASE"/>
    <property type="match status" value="1"/>
</dbReference>
<evidence type="ECO:0000256" key="1">
    <source>
        <dbReference type="SAM" id="SignalP"/>
    </source>
</evidence>
<dbReference type="AlphaFoldDB" id="G8NT15"/>
<dbReference type="STRING" id="682795.AciX8_3142"/>
<reference evidence="2 3" key="1">
    <citation type="submission" date="2011-11" db="EMBL/GenBank/DDBJ databases">
        <title>Complete sequence of Granulicella mallensis MP5ACTX8.</title>
        <authorList>
            <consortium name="US DOE Joint Genome Institute"/>
            <person name="Lucas S."/>
            <person name="Copeland A."/>
            <person name="Lapidus A."/>
            <person name="Cheng J.-F."/>
            <person name="Goodwin L."/>
            <person name="Pitluck S."/>
            <person name="Peters L."/>
            <person name="Lu M."/>
            <person name="Detter J.C."/>
            <person name="Han C."/>
            <person name="Tapia R."/>
            <person name="Land M."/>
            <person name="Hauser L."/>
            <person name="Kyrpides N."/>
            <person name="Ivanova N."/>
            <person name="Mikhailova N."/>
            <person name="Pagani I."/>
            <person name="Rawat S."/>
            <person name="Mannisto M."/>
            <person name="Haggblom M."/>
            <person name="Woyke T."/>
        </authorList>
    </citation>
    <scope>NUCLEOTIDE SEQUENCE [LARGE SCALE GENOMIC DNA]</scope>
    <source>
        <strain evidence="3">ATCC BAA-1857 / DSM 23137 / MP5ACTX8</strain>
    </source>
</reference>
<keyword evidence="1" id="KW-0732">Signal</keyword>
<accession>G8NT15</accession>
<dbReference type="Gene3D" id="2.130.10.10">
    <property type="entry name" value="YVTN repeat-like/Quinoprotein amine dehydrogenase"/>
    <property type="match status" value="2"/>
</dbReference>
<dbReference type="PANTHER" id="PTHR47197">
    <property type="entry name" value="PROTEIN NIRF"/>
    <property type="match status" value="1"/>
</dbReference>
<dbReference type="HOGENOM" id="CLU_841362_0_0_0"/>
<gene>
    <name evidence="2" type="ordered locus">AciX8_3142</name>
</gene>
<dbReference type="EMBL" id="CP003130">
    <property type="protein sequence ID" value="AEU37445.1"/>
    <property type="molecule type" value="Genomic_DNA"/>
</dbReference>
<proteinExistence type="predicted"/>
<dbReference type="InterPro" id="IPR051200">
    <property type="entry name" value="Host-pathogen_enzymatic-act"/>
</dbReference>
<keyword evidence="3" id="KW-1185">Reference proteome</keyword>
<dbReference type="SUPFAM" id="SSF50974">
    <property type="entry name" value="Nitrous oxide reductase, N-terminal domain"/>
    <property type="match status" value="1"/>
</dbReference>
<dbReference type="OrthoDB" id="113294at2"/>
<dbReference type="InterPro" id="IPR015943">
    <property type="entry name" value="WD40/YVTN_repeat-like_dom_sf"/>
</dbReference>
<name>G8NT15_GRAMM</name>
<feature type="signal peptide" evidence="1">
    <location>
        <begin position="1"/>
        <end position="24"/>
    </location>
</feature>
<evidence type="ECO:0000313" key="2">
    <source>
        <dbReference type="EMBL" id="AEU37445.1"/>
    </source>
</evidence>
<protein>
    <submittedName>
        <fullName evidence="2">YVTN beta-propeller repeat-containing protein</fullName>
    </submittedName>
</protein>
<dbReference type="InterPro" id="IPR011045">
    <property type="entry name" value="N2O_reductase_N"/>
</dbReference>
<sequence precursor="true">MLNHVCRLMALAAVAATTSVVAGAQTISTVITFPAATNGISVDPVRNKIYVVAPDVTSTVFNLAVIDGASNTVTTNIPLPAGSLFPTVDYLSNRIYVAGCNNTVTPTACTVTVIDGNKDRVVATIPVSTTRGFGLAGIVVNPLDGLVYVANANDNVIDIINGGKATVVGSISLNGNSPSAIALNPILNLLYVPYGTNQTAVVNASNKQILKTITFGSTTVGAAVNILTGDVFVTDQEFDGPSLTGVFGPLGHAVANVSVGAFPMGVDVDSFTNLTFVASPQSSQLAVIDGSTNTLQATVSNVTAQFVAVNPTTQLVYTSGENGVTVLTEK</sequence>
<dbReference type="KEGG" id="gma:AciX8_3142"/>
<organism evidence="2 3">
    <name type="scientific">Granulicella mallensis (strain ATCC BAA-1857 / DSM 23137 / MP5ACTX8)</name>
    <dbReference type="NCBI Taxonomy" id="682795"/>
    <lineage>
        <taxon>Bacteria</taxon>
        <taxon>Pseudomonadati</taxon>
        <taxon>Acidobacteriota</taxon>
        <taxon>Terriglobia</taxon>
        <taxon>Terriglobales</taxon>
        <taxon>Acidobacteriaceae</taxon>
        <taxon>Granulicella</taxon>
    </lineage>
</organism>
<dbReference type="eggNOG" id="COG3391">
    <property type="taxonomic scope" value="Bacteria"/>
</dbReference>
<feature type="chain" id="PRO_5003511986" evidence="1">
    <location>
        <begin position="25"/>
        <end position="330"/>
    </location>
</feature>
<dbReference type="RefSeq" id="WP_014266322.1">
    <property type="nucleotide sequence ID" value="NC_016631.1"/>
</dbReference>
<evidence type="ECO:0000313" key="3">
    <source>
        <dbReference type="Proteomes" id="UP000007113"/>
    </source>
</evidence>
<dbReference type="Proteomes" id="UP000007113">
    <property type="component" value="Chromosome"/>
</dbReference>